<evidence type="ECO:0000313" key="1">
    <source>
        <dbReference type="EMBL" id="NMD97900.1"/>
    </source>
</evidence>
<accession>A0A848B109</accession>
<dbReference type="AlphaFoldDB" id="A0A848B109"/>
<reference evidence="1 2" key="1">
    <citation type="submission" date="2020-04" db="EMBL/GenBank/DDBJ databases">
        <authorList>
            <person name="Hitch T.C.A."/>
            <person name="Wylensek D."/>
            <person name="Clavel T."/>
        </authorList>
    </citation>
    <scope>NUCLEOTIDE SEQUENCE [LARGE SCALE GENOMIC DNA]</scope>
    <source>
        <strain evidence="1 2">PG-130-P53-12</strain>
    </source>
</reference>
<dbReference type="RefSeq" id="WP_170076836.1">
    <property type="nucleotide sequence ID" value="NZ_JABAFA010000001.1"/>
</dbReference>
<dbReference type="Pfam" id="PF04463">
    <property type="entry name" value="2-thiour_desulf"/>
    <property type="match status" value="1"/>
</dbReference>
<proteinExistence type="predicted"/>
<dbReference type="PANTHER" id="PTHR30087">
    <property type="entry name" value="INNER MEMBRANE PROTEIN"/>
    <property type="match status" value="1"/>
</dbReference>
<gene>
    <name evidence="1" type="ORF">HF878_00170</name>
</gene>
<comment type="caution">
    <text evidence="1">The sequence shown here is derived from an EMBL/GenBank/DDBJ whole genome shotgun (WGS) entry which is preliminary data.</text>
</comment>
<name>A0A848B109_9FIRM</name>
<dbReference type="Proteomes" id="UP000543804">
    <property type="component" value="Unassembled WGS sequence"/>
</dbReference>
<dbReference type="EMBL" id="JABAFA010000001">
    <property type="protein sequence ID" value="NMD97900.1"/>
    <property type="molecule type" value="Genomic_DNA"/>
</dbReference>
<organism evidence="1 2">
    <name type="scientific">Selenomonas bovis</name>
    <dbReference type="NCBI Taxonomy" id="416586"/>
    <lineage>
        <taxon>Bacteria</taxon>
        <taxon>Bacillati</taxon>
        <taxon>Bacillota</taxon>
        <taxon>Negativicutes</taxon>
        <taxon>Selenomonadales</taxon>
        <taxon>Selenomonadaceae</taxon>
        <taxon>Selenomonas</taxon>
    </lineage>
</organism>
<protein>
    <submittedName>
        <fullName evidence="1">DUF523 domain-containing protein</fullName>
    </submittedName>
</protein>
<dbReference type="InterPro" id="IPR007553">
    <property type="entry name" value="2-thiour_desulf"/>
</dbReference>
<sequence length="166" mass="17990">MILVSACLLGHRVKYDGGTNTHDLIMQYHERGQFLAICPECFALLPVPRPPMELCHVTGAALLVGKGKAVDRNGLDTTEYLIAGAQKVLKIAETYEIRTAILKESSPSCGVHVVHTGDFDGRKQPGMGVAAALLTAHGIRVYSEEDLTQALLEQLLREDAAARRPS</sequence>
<keyword evidence="2" id="KW-1185">Reference proteome</keyword>
<dbReference type="PANTHER" id="PTHR30087:SF1">
    <property type="entry name" value="HYPOTHETICAL CYTOSOLIC PROTEIN"/>
    <property type="match status" value="1"/>
</dbReference>
<evidence type="ECO:0000313" key="2">
    <source>
        <dbReference type="Proteomes" id="UP000543804"/>
    </source>
</evidence>